<evidence type="ECO:0000313" key="2">
    <source>
        <dbReference type="Proteomes" id="UP000274429"/>
    </source>
</evidence>
<dbReference type="AlphaFoldDB" id="A0A3P7FCY5"/>
<evidence type="ECO:0000313" key="1">
    <source>
        <dbReference type="EMBL" id="VDM33860.1"/>
    </source>
</evidence>
<keyword evidence="2" id="KW-1185">Reference proteome</keyword>
<dbReference type="Proteomes" id="UP000274429">
    <property type="component" value="Unassembled WGS sequence"/>
</dbReference>
<reference evidence="1 2" key="1">
    <citation type="submission" date="2018-11" db="EMBL/GenBank/DDBJ databases">
        <authorList>
            <consortium name="Pathogen Informatics"/>
        </authorList>
    </citation>
    <scope>NUCLEOTIDE SEQUENCE [LARGE SCALE GENOMIC DNA]</scope>
</reference>
<gene>
    <name evidence="1" type="ORF">TTAC_LOCUS9135</name>
</gene>
<proteinExistence type="predicted"/>
<dbReference type="EMBL" id="UYWX01020690">
    <property type="protein sequence ID" value="VDM33860.1"/>
    <property type="molecule type" value="Genomic_DNA"/>
</dbReference>
<name>A0A3P7FCY5_HYDTA</name>
<organism evidence="1 2">
    <name type="scientific">Hydatigena taeniaeformis</name>
    <name type="common">Feline tapeworm</name>
    <name type="synonym">Taenia taeniaeformis</name>
    <dbReference type="NCBI Taxonomy" id="6205"/>
    <lineage>
        <taxon>Eukaryota</taxon>
        <taxon>Metazoa</taxon>
        <taxon>Spiralia</taxon>
        <taxon>Lophotrochozoa</taxon>
        <taxon>Platyhelminthes</taxon>
        <taxon>Cestoda</taxon>
        <taxon>Eucestoda</taxon>
        <taxon>Cyclophyllidea</taxon>
        <taxon>Taeniidae</taxon>
        <taxon>Hydatigera</taxon>
    </lineage>
</organism>
<protein>
    <submittedName>
        <fullName evidence="1">Uncharacterized protein</fullName>
    </submittedName>
</protein>
<sequence length="48" mass="5210">MNNGVLCVLLSTPPLSCRVFYFGAGDDNISHIHPVFSLSSSYGHLMLV</sequence>
<accession>A0A3P7FCY5</accession>